<name>A0A2N0QSH7_9GLOM</name>
<dbReference type="VEuPathDB" id="FungiDB:RhiirFUN_012773"/>
<organism evidence="2 3">
    <name type="scientific">Rhizophagus irregularis</name>
    <dbReference type="NCBI Taxonomy" id="588596"/>
    <lineage>
        <taxon>Eukaryota</taxon>
        <taxon>Fungi</taxon>
        <taxon>Fungi incertae sedis</taxon>
        <taxon>Mucoromycota</taxon>
        <taxon>Glomeromycotina</taxon>
        <taxon>Glomeromycetes</taxon>
        <taxon>Glomerales</taxon>
        <taxon>Glomeraceae</taxon>
        <taxon>Rhizophagus</taxon>
    </lineage>
</organism>
<dbReference type="VEuPathDB" id="FungiDB:RhiirA1_478172"/>
<evidence type="ECO:0000313" key="3">
    <source>
        <dbReference type="Proteomes" id="UP000232688"/>
    </source>
</evidence>
<comment type="caution">
    <text evidence="2">The sequence shown here is derived from an EMBL/GenBank/DDBJ whole genome shotgun (WGS) entry which is preliminary data.</text>
</comment>
<proteinExistence type="predicted"/>
<feature type="compositionally biased region" description="Polar residues" evidence="1">
    <location>
        <begin position="183"/>
        <end position="198"/>
    </location>
</feature>
<feature type="compositionally biased region" description="Low complexity" evidence="1">
    <location>
        <begin position="115"/>
        <end position="127"/>
    </location>
</feature>
<feature type="region of interest" description="Disordered" evidence="1">
    <location>
        <begin position="97"/>
        <end position="141"/>
    </location>
</feature>
<reference evidence="2 3" key="2">
    <citation type="submission" date="2017-10" db="EMBL/GenBank/DDBJ databases">
        <title>Genome analyses suggest a sexual origin of heterokaryosis in a supposedly ancient asexual fungus.</title>
        <authorList>
            <person name="Corradi N."/>
            <person name="Sedzielewska K."/>
            <person name="Noel J."/>
            <person name="Charron P."/>
            <person name="Farinelli L."/>
            <person name="Marton T."/>
            <person name="Kruger M."/>
            <person name="Pelin A."/>
            <person name="Brachmann A."/>
            <person name="Corradi N."/>
        </authorList>
    </citation>
    <scope>NUCLEOTIDE SEQUENCE [LARGE SCALE GENOMIC DNA]</scope>
    <source>
        <strain evidence="2 3">A1</strain>
    </source>
</reference>
<gene>
    <name evidence="2" type="ORF">RhiirA1_478172</name>
</gene>
<feature type="region of interest" description="Disordered" evidence="1">
    <location>
        <begin position="166"/>
        <end position="198"/>
    </location>
</feature>
<evidence type="ECO:0000313" key="2">
    <source>
        <dbReference type="EMBL" id="PKC53995.1"/>
    </source>
</evidence>
<feature type="compositionally biased region" description="Basic and acidic residues" evidence="1">
    <location>
        <begin position="97"/>
        <end position="107"/>
    </location>
</feature>
<dbReference type="EMBL" id="LLXH01003645">
    <property type="protein sequence ID" value="PKC53995.1"/>
    <property type="molecule type" value="Genomic_DNA"/>
</dbReference>
<evidence type="ECO:0000256" key="1">
    <source>
        <dbReference type="SAM" id="MobiDB-lite"/>
    </source>
</evidence>
<accession>A0A2N0QSH7</accession>
<dbReference type="AlphaFoldDB" id="A0A2N0QSH7"/>
<protein>
    <submittedName>
        <fullName evidence="2">Uncharacterized protein</fullName>
    </submittedName>
</protein>
<dbReference type="VEuPathDB" id="FungiDB:FUN_011471"/>
<reference evidence="2 3" key="1">
    <citation type="submission" date="2017-10" db="EMBL/GenBank/DDBJ databases">
        <title>Extensive intraspecific genome diversity in a model arbuscular mycorrhizal fungus.</title>
        <authorList>
            <person name="Chen E.C.H."/>
            <person name="Morin E."/>
            <person name="Baudet D."/>
            <person name="Noel J."/>
            <person name="Ndikumana S."/>
            <person name="Charron P."/>
            <person name="St-Onge C."/>
            <person name="Giorgi J."/>
            <person name="Grigoriev I.V."/>
            <person name="Roux C."/>
            <person name="Martin F.M."/>
            <person name="Corradi N."/>
        </authorList>
    </citation>
    <scope>NUCLEOTIDE SEQUENCE [LARGE SCALE GENOMIC DNA]</scope>
    <source>
        <strain evidence="2 3">A1</strain>
    </source>
</reference>
<dbReference type="Proteomes" id="UP000232688">
    <property type="component" value="Unassembled WGS sequence"/>
</dbReference>
<sequence length="198" mass="22838">MFKNELLIKYMEFVYGIYRNVHKMYTKRILSVYIFLIGTICPIYEKDSNSSRSKLNRMRTRFSGSFVNNTPTLANTVGFLPEERHVLTQELLNRRRAEDATDAQLEHRPHKRTANNNHNLNNPQLLHLSKKTRAVPSSSDTVDEVQEIEIDLFPDLYNSNSCSNFYSREPSLPSSEKLRLAFDTTTMDSTNTGPSSKP</sequence>